<reference evidence="2" key="1">
    <citation type="submission" date="2023-03" db="EMBL/GenBank/DDBJ databases">
        <title>Massive genome expansion in bonnet fungi (Mycena s.s.) driven by repeated elements and novel gene families across ecological guilds.</title>
        <authorList>
            <consortium name="Lawrence Berkeley National Laboratory"/>
            <person name="Harder C.B."/>
            <person name="Miyauchi S."/>
            <person name="Viragh M."/>
            <person name="Kuo A."/>
            <person name="Thoen E."/>
            <person name="Andreopoulos B."/>
            <person name="Lu D."/>
            <person name="Skrede I."/>
            <person name="Drula E."/>
            <person name="Henrissat B."/>
            <person name="Morin E."/>
            <person name="Kohler A."/>
            <person name="Barry K."/>
            <person name="LaButti K."/>
            <person name="Morin E."/>
            <person name="Salamov A."/>
            <person name="Lipzen A."/>
            <person name="Mereny Z."/>
            <person name="Hegedus B."/>
            <person name="Baldrian P."/>
            <person name="Stursova M."/>
            <person name="Weitz H."/>
            <person name="Taylor A."/>
            <person name="Grigoriev I.V."/>
            <person name="Nagy L.G."/>
            <person name="Martin F."/>
            <person name="Kauserud H."/>
        </authorList>
    </citation>
    <scope>NUCLEOTIDE SEQUENCE</scope>
    <source>
        <strain evidence="2">9284</strain>
    </source>
</reference>
<accession>A0AAD7BYG9</accession>
<gene>
    <name evidence="2" type="ORF">FB45DRAFT_865186</name>
</gene>
<keyword evidence="3" id="KW-1185">Reference proteome</keyword>
<protein>
    <submittedName>
        <fullName evidence="2">Uncharacterized protein</fullName>
    </submittedName>
</protein>
<evidence type="ECO:0000313" key="3">
    <source>
        <dbReference type="Proteomes" id="UP001221142"/>
    </source>
</evidence>
<proteinExistence type="predicted"/>
<evidence type="ECO:0000256" key="1">
    <source>
        <dbReference type="SAM" id="MobiDB-lite"/>
    </source>
</evidence>
<dbReference type="Proteomes" id="UP001221142">
    <property type="component" value="Unassembled WGS sequence"/>
</dbReference>
<dbReference type="EMBL" id="JARKIF010000007">
    <property type="protein sequence ID" value="KAJ7634438.1"/>
    <property type="molecule type" value="Genomic_DNA"/>
</dbReference>
<comment type="caution">
    <text evidence="2">The sequence shown here is derived from an EMBL/GenBank/DDBJ whole genome shotgun (WGS) entry which is preliminary data.</text>
</comment>
<evidence type="ECO:0000313" key="2">
    <source>
        <dbReference type="EMBL" id="KAJ7634438.1"/>
    </source>
</evidence>
<sequence>MITGLDYRAGEWIGLKTRTKVFGVPRRLRMRPKTQNETVPPRKRDPAPTKGSLSPRCRAKTTKPPGVHSRLPQPGTAHSRLLQLGTAIHCAERAQISMDRGLDTVECVPKERKRETKQKNEDVRRLEWLRSTEAGSVMLSSTLIPMPRYKILALWQNQRGRLGFRAWYNATRNGKDGHCATEASEATYPGESTQACDEG</sequence>
<organism evidence="2 3">
    <name type="scientific">Roridomyces roridus</name>
    <dbReference type="NCBI Taxonomy" id="1738132"/>
    <lineage>
        <taxon>Eukaryota</taxon>
        <taxon>Fungi</taxon>
        <taxon>Dikarya</taxon>
        <taxon>Basidiomycota</taxon>
        <taxon>Agaricomycotina</taxon>
        <taxon>Agaricomycetes</taxon>
        <taxon>Agaricomycetidae</taxon>
        <taxon>Agaricales</taxon>
        <taxon>Marasmiineae</taxon>
        <taxon>Mycenaceae</taxon>
        <taxon>Roridomyces</taxon>
    </lineage>
</organism>
<name>A0AAD7BYG9_9AGAR</name>
<dbReference type="AlphaFoldDB" id="A0AAD7BYG9"/>
<feature type="region of interest" description="Disordered" evidence="1">
    <location>
        <begin position="26"/>
        <end position="75"/>
    </location>
</feature>